<proteinExistence type="inferred from homology"/>
<evidence type="ECO:0000256" key="4">
    <source>
        <dbReference type="ARBA" id="ARBA00022729"/>
    </source>
</evidence>
<evidence type="ECO:0000256" key="6">
    <source>
        <dbReference type="SAM" id="SignalP"/>
    </source>
</evidence>
<dbReference type="PANTHER" id="PTHR28593:SF3">
    <property type="entry name" value="METEORIN-LIKE PROTEIN"/>
    <property type="match status" value="1"/>
</dbReference>
<evidence type="ECO:0000256" key="3">
    <source>
        <dbReference type="ARBA" id="ARBA00022525"/>
    </source>
</evidence>
<dbReference type="GO" id="GO:0005179">
    <property type="term" value="F:hormone activity"/>
    <property type="evidence" value="ECO:0007669"/>
    <property type="project" value="TreeGrafter"/>
</dbReference>
<feature type="chain" id="PRO_5041688717" description="Meteorin-like protein" evidence="6">
    <location>
        <begin position="25"/>
        <end position="297"/>
    </location>
</feature>
<keyword evidence="3" id="KW-0964">Secreted</keyword>
<keyword evidence="5" id="KW-1015">Disulfide bond</keyword>
<dbReference type="PANTHER" id="PTHR28593">
    <property type="entry name" value="METEORIN-LIKE PROTEIN"/>
    <property type="match status" value="1"/>
</dbReference>
<name>A0AA88Y3K1_PINIB</name>
<comment type="similarity">
    <text evidence="2">Belongs to the meteorin family.</text>
</comment>
<evidence type="ECO:0000313" key="8">
    <source>
        <dbReference type="Proteomes" id="UP001186944"/>
    </source>
</evidence>
<gene>
    <name evidence="7" type="ORF">FSP39_008178</name>
</gene>
<evidence type="ECO:0000256" key="2">
    <source>
        <dbReference type="ARBA" id="ARBA00005669"/>
    </source>
</evidence>
<evidence type="ECO:0000256" key="1">
    <source>
        <dbReference type="ARBA" id="ARBA00004613"/>
    </source>
</evidence>
<dbReference type="InterPro" id="IPR051998">
    <property type="entry name" value="Meteorin-like"/>
</dbReference>
<accession>A0AA88Y3K1</accession>
<dbReference type="GO" id="GO:0005615">
    <property type="term" value="C:extracellular space"/>
    <property type="evidence" value="ECO:0007669"/>
    <property type="project" value="TreeGrafter"/>
</dbReference>
<dbReference type="SUPFAM" id="SSF50242">
    <property type="entry name" value="TIMP-like"/>
    <property type="match status" value="1"/>
</dbReference>
<dbReference type="AlphaFoldDB" id="A0AA88Y3K1"/>
<dbReference type="EMBL" id="VSWD01000007">
    <property type="protein sequence ID" value="KAK3097262.1"/>
    <property type="molecule type" value="Genomic_DNA"/>
</dbReference>
<keyword evidence="4 6" id="KW-0732">Signal</keyword>
<comment type="caution">
    <text evidence="7">The sequence shown here is derived from an EMBL/GenBank/DDBJ whole genome shotgun (WGS) entry which is preliminary data.</text>
</comment>
<feature type="signal peptide" evidence="6">
    <location>
        <begin position="1"/>
        <end position="24"/>
    </location>
</feature>
<evidence type="ECO:0000313" key="7">
    <source>
        <dbReference type="EMBL" id="KAK3097262.1"/>
    </source>
</evidence>
<dbReference type="Gene3D" id="2.40.50.120">
    <property type="match status" value="1"/>
</dbReference>
<reference evidence="7" key="1">
    <citation type="submission" date="2019-08" db="EMBL/GenBank/DDBJ databases">
        <title>The improved chromosome-level genome for the pearl oyster Pinctada fucata martensii using PacBio sequencing and Hi-C.</title>
        <authorList>
            <person name="Zheng Z."/>
        </authorList>
    </citation>
    <scope>NUCLEOTIDE SEQUENCE</scope>
    <source>
        <strain evidence="7">ZZ-2019</strain>
        <tissue evidence="7">Adductor muscle</tissue>
    </source>
</reference>
<comment type="subcellular location">
    <subcellularLocation>
        <location evidence="1">Secreted</location>
    </subcellularLocation>
</comment>
<protein>
    <recommendedName>
        <fullName evidence="9">Meteorin-like protein</fullName>
    </recommendedName>
</protein>
<evidence type="ECO:0000256" key="5">
    <source>
        <dbReference type="ARBA" id="ARBA00023157"/>
    </source>
</evidence>
<organism evidence="7 8">
    <name type="scientific">Pinctada imbricata</name>
    <name type="common">Atlantic pearl-oyster</name>
    <name type="synonym">Pinctada martensii</name>
    <dbReference type="NCBI Taxonomy" id="66713"/>
    <lineage>
        <taxon>Eukaryota</taxon>
        <taxon>Metazoa</taxon>
        <taxon>Spiralia</taxon>
        <taxon>Lophotrochozoa</taxon>
        <taxon>Mollusca</taxon>
        <taxon>Bivalvia</taxon>
        <taxon>Autobranchia</taxon>
        <taxon>Pteriomorphia</taxon>
        <taxon>Pterioida</taxon>
        <taxon>Pterioidea</taxon>
        <taxon>Pteriidae</taxon>
        <taxon>Pinctada</taxon>
    </lineage>
</organism>
<dbReference type="InterPro" id="IPR008993">
    <property type="entry name" value="TIMP-like_OB-fold"/>
</dbReference>
<dbReference type="Proteomes" id="UP001186944">
    <property type="component" value="Unassembled WGS sequence"/>
</dbReference>
<keyword evidence="8" id="KW-1185">Reference proteome</keyword>
<sequence>MDFFYLGKLMNLVTVFTAVFQGFAHEICESCDCLLSDLPNSEHGVRSVKTICDEGKIEWYSPYGALSIELKYSRSGSYRACFMIESVNTELQVSEESWNNSEFPLSRRLPPAASLKPLVSINGNHKEFCVTSLTPVILYLEPVRTQEMSGLSHVKFQYLLESRNFKAELDPIEECRPCSKAELINAYCSSDFVIEGRMANVTHKEEESKSYVGVHVSRVIRQRDSTLFYRPHRDSKELYGHMVIPRHCGAKKSKGTFLFAGKVRFGEPTKSCSLYLDDWERIAANAVKDGDMLCTLK</sequence>
<evidence type="ECO:0008006" key="9">
    <source>
        <dbReference type="Google" id="ProtNLM"/>
    </source>
</evidence>